<accession>F8LCB9</accession>
<organism evidence="1">
    <name type="scientific">Waddlia chondrophila 2032/99</name>
    <dbReference type="NCBI Taxonomy" id="765953"/>
    <lineage>
        <taxon>Bacteria</taxon>
        <taxon>Pseudomonadati</taxon>
        <taxon>Chlamydiota</taxon>
        <taxon>Chlamydiia</taxon>
        <taxon>Parachlamydiales</taxon>
        <taxon>Waddliaceae</taxon>
        <taxon>Waddlia</taxon>
    </lineage>
</organism>
<sequence length="84" mass="9896">MYQAEENYFPQCKPYYYECDGCIINLAAATKFYVDHFPFTSYYWPRAKIGSNSYQLTSSMSSHEEAMQFLKELIAKIEEANNKH</sequence>
<evidence type="ECO:0000313" key="1">
    <source>
        <dbReference type="EMBL" id="CCB91133.1"/>
    </source>
</evidence>
<dbReference type="AlphaFoldDB" id="F8LCB9"/>
<proteinExistence type="predicted"/>
<reference evidence="1" key="1">
    <citation type="submission" date="2011-05" db="EMBL/GenBank/DDBJ databases">
        <title>Unity in variety -- the pan-genome of the Chlamydiae.</title>
        <authorList>
            <person name="Collingro A."/>
            <person name="Tischler P."/>
            <person name="Weinmaier T."/>
            <person name="Penz T."/>
            <person name="Heinz E."/>
            <person name="Brunham R.C."/>
            <person name="Read T.D."/>
            <person name="Bavoil P.M."/>
            <person name="Sachse K."/>
            <person name="Kahane S."/>
            <person name="Friedman M.G."/>
            <person name="Rattei T."/>
            <person name="Myers G.S.A."/>
            <person name="Horn M."/>
        </authorList>
    </citation>
    <scope>NUCLEOTIDE SEQUENCE</scope>
    <source>
        <strain evidence="1">2032/99</strain>
    </source>
</reference>
<protein>
    <submittedName>
        <fullName evidence="1">Uncharacterized protein</fullName>
    </submittedName>
</protein>
<gene>
    <name evidence="1" type="ORF">WCH_CV17580</name>
</gene>
<dbReference type="EMBL" id="FR872650">
    <property type="protein sequence ID" value="CCB91133.1"/>
    <property type="molecule type" value="Genomic_DNA"/>
</dbReference>
<name>F8LCB9_9BACT</name>